<comment type="caution">
    <text evidence="1">The sequence shown here is derived from an EMBL/GenBank/DDBJ whole genome shotgun (WGS) entry which is preliminary data.</text>
</comment>
<dbReference type="EMBL" id="BAAAZA010000014">
    <property type="protein sequence ID" value="GAA3877959.1"/>
    <property type="molecule type" value="Genomic_DNA"/>
</dbReference>
<evidence type="ECO:0008006" key="3">
    <source>
        <dbReference type="Google" id="ProtNLM"/>
    </source>
</evidence>
<keyword evidence="2" id="KW-1185">Reference proteome</keyword>
<accession>A0ABP7KHX3</accession>
<evidence type="ECO:0000313" key="1">
    <source>
        <dbReference type="EMBL" id="GAA3877959.1"/>
    </source>
</evidence>
<gene>
    <name evidence="1" type="ORF">GCM10022207_50350</name>
</gene>
<proteinExistence type="predicted"/>
<organism evidence="1 2">
    <name type="scientific">Streptomyces lannensis</name>
    <dbReference type="NCBI Taxonomy" id="766498"/>
    <lineage>
        <taxon>Bacteria</taxon>
        <taxon>Bacillati</taxon>
        <taxon>Actinomycetota</taxon>
        <taxon>Actinomycetes</taxon>
        <taxon>Kitasatosporales</taxon>
        <taxon>Streptomycetaceae</taxon>
        <taxon>Streptomyces</taxon>
    </lineage>
</organism>
<reference evidence="2" key="1">
    <citation type="journal article" date="2019" name="Int. J. Syst. Evol. Microbiol.">
        <title>The Global Catalogue of Microorganisms (GCM) 10K type strain sequencing project: providing services to taxonomists for standard genome sequencing and annotation.</title>
        <authorList>
            <consortium name="The Broad Institute Genomics Platform"/>
            <consortium name="The Broad Institute Genome Sequencing Center for Infectious Disease"/>
            <person name="Wu L."/>
            <person name="Ma J."/>
        </authorList>
    </citation>
    <scope>NUCLEOTIDE SEQUENCE [LARGE SCALE GENOMIC DNA]</scope>
    <source>
        <strain evidence="2">JCM 16578</strain>
    </source>
</reference>
<evidence type="ECO:0000313" key="2">
    <source>
        <dbReference type="Proteomes" id="UP001501563"/>
    </source>
</evidence>
<name>A0ABP7KHX3_9ACTN</name>
<protein>
    <recommendedName>
        <fullName evidence="3">Nuclear transport factor 2 family protein</fullName>
    </recommendedName>
</protein>
<dbReference type="Proteomes" id="UP001501563">
    <property type="component" value="Unassembled WGS sequence"/>
</dbReference>
<sequence>MRGIPPPGVCNTLAAMSWTRGLLAALAVGALLGGSAGCGSGDAHERGNGVTISPVGKVLDDTDEEGRHYREVGAKSAPQVGIQVRPDPGDDWDVRLTVRNFRFSPDGTRPVAVAGRGLVRLYLDGHPLTRLRAADYHLSARLVPRGTHQVTARLYADDQTVWAVHGKPVESTADITASGSGTTTAGPWEE</sequence>